<evidence type="ECO:0000256" key="4">
    <source>
        <dbReference type="ARBA" id="ARBA00022982"/>
    </source>
</evidence>
<dbReference type="Gene3D" id="1.10.760.10">
    <property type="entry name" value="Cytochrome c-like domain"/>
    <property type="match status" value="1"/>
</dbReference>
<protein>
    <submittedName>
        <fullName evidence="10">Cytochrome c5 family protein</fullName>
    </submittedName>
</protein>
<accession>A0ABR8S8G1</accession>
<keyword evidence="1" id="KW-0813">Transport</keyword>
<gene>
    <name evidence="10" type="ORF">H9646_04635</name>
</gene>
<feature type="domain" description="Cytochrome c" evidence="9">
    <location>
        <begin position="76"/>
        <end position="155"/>
    </location>
</feature>
<keyword evidence="8" id="KW-0472">Membrane</keyword>
<dbReference type="Pfam" id="PF13442">
    <property type="entry name" value="Cytochrome_CBB3"/>
    <property type="match status" value="1"/>
</dbReference>
<evidence type="ECO:0000256" key="2">
    <source>
        <dbReference type="ARBA" id="ARBA00022617"/>
    </source>
</evidence>
<evidence type="ECO:0000256" key="5">
    <source>
        <dbReference type="ARBA" id="ARBA00023004"/>
    </source>
</evidence>
<keyword evidence="3 6" id="KW-0479">Metal-binding</keyword>
<proteinExistence type="predicted"/>
<comment type="caution">
    <text evidence="10">The sequence shown here is derived from an EMBL/GenBank/DDBJ whole genome shotgun (WGS) entry which is preliminary data.</text>
</comment>
<dbReference type="PANTHER" id="PTHR40942:SF4">
    <property type="entry name" value="CYTOCHROME C5"/>
    <property type="match status" value="1"/>
</dbReference>
<evidence type="ECO:0000256" key="6">
    <source>
        <dbReference type="PROSITE-ProRule" id="PRU00433"/>
    </source>
</evidence>
<feature type="region of interest" description="Disordered" evidence="7">
    <location>
        <begin position="153"/>
        <end position="173"/>
    </location>
</feature>
<keyword evidence="5 6" id="KW-0408">Iron</keyword>
<sequence>MSDKHHEEAHTGPIKNSKQLLITVALAFILPVILIIGLVNFVGSAPKTGAGVGMQELAQAQRIQKVGSIEIRDADRPLRAGEEVYKVQCAACHATGVSGAPKFGEAGDWGPRLAQGFETLVHSALKGKGAMSPQGGGEFNDLEISRGVAFMANSAGGNFPEPQPEAKEGEAAK</sequence>
<dbReference type="EMBL" id="JACSQK010000002">
    <property type="protein sequence ID" value="MBD7959762.1"/>
    <property type="molecule type" value="Genomic_DNA"/>
</dbReference>
<dbReference type="SUPFAM" id="SSF46626">
    <property type="entry name" value="Cytochrome c"/>
    <property type="match status" value="1"/>
</dbReference>
<evidence type="ECO:0000256" key="3">
    <source>
        <dbReference type="ARBA" id="ARBA00022723"/>
    </source>
</evidence>
<dbReference type="InterPro" id="IPR009056">
    <property type="entry name" value="Cyt_c-like_dom"/>
</dbReference>
<keyword evidence="8" id="KW-1133">Transmembrane helix</keyword>
<dbReference type="PANTHER" id="PTHR40942">
    <property type="match status" value="1"/>
</dbReference>
<keyword evidence="2 6" id="KW-0349">Heme</keyword>
<evidence type="ECO:0000256" key="1">
    <source>
        <dbReference type="ARBA" id="ARBA00022448"/>
    </source>
</evidence>
<name>A0ABR8S8G1_9BURK</name>
<dbReference type="PROSITE" id="PS51007">
    <property type="entry name" value="CYTC"/>
    <property type="match status" value="1"/>
</dbReference>
<reference evidence="10 11" key="1">
    <citation type="submission" date="2020-08" db="EMBL/GenBank/DDBJ databases">
        <title>A Genomic Blueprint of the Chicken Gut Microbiome.</title>
        <authorList>
            <person name="Gilroy R."/>
            <person name="Ravi A."/>
            <person name="Getino M."/>
            <person name="Pursley I."/>
            <person name="Horton D.L."/>
            <person name="Alikhan N.-F."/>
            <person name="Baker D."/>
            <person name="Gharbi K."/>
            <person name="Hall N."/>
            <person name="Watson M."/>
            <person name="Adriaenssens E.M."/>
            <person name="Foster-Nyarko E."/>
            <person name="Jarju S."/>
            <person name="Secka A."/>
            <person name="Antonio M."/>
            <person name="Oren A."/>
            <person name="Chaudhuri R."/>
            <person name="La Ragione R.M."/>
            <person name="Hildebrand F."/>
            <person name="Pallen M.J."/>
        </authorList>
    </citation>
    <scope>NUCLEOTIDE SEQUENCE [LARGE SCALE GENOMIC DNA]</scope>
    <source>
        <strain evidence="10 11">Sa2CVA6</strain>
    </source>
</reference>
<dbReference type="PRINTS" id="PR00607">
    <property type="entry name" value="CYTCHROMECIE"/>
</dbReference>
<keyword evidence="8" id="KW-0812">Transmembrane</keyword>
<evidence type="ECO:0000313" key="10">
    <source>
        <dbReference type="EMBL" id="MBD7959762.1"/>
    </source>
</evidence>
<keyword evidence="4" id="KW-0249">Electron transport</keyword>
<feature type="transmembrane region" description="Helical" evidence="8">
    <location>
        <begin position="20"/>
        <end position="42"/>
    </location>
</feature>
<organism evidence="10 11">
    <name type="scientific">Comamonas avium</name>
    <dbReference type="NCBI Taxonomy" id="2762231"/>
    <lineage>
        <taxon>Bacteria</taxon>
        <taxon>Pseudomonadati</taxon>
        <taxon>Pseudomonadota</taxon>
        <taxon>Betaproteobacteria</taxon>
        <taxon>Burkholderiales</taxon>
        <taxon>Comamonadaceae</taxon>
        <taxon>Comamonas</taxon>
    </lineage>
</organism>
<keyword evidence="11" id="KW-1185">Reference proteome</keyword>
<evidence type="ECO:0000259" key="9">
    <source>
        <dbReference type="PROSITE" id="PS51007"/>
    </source>
</evidence>
<dbReference type="Proteomes" id="UP000634919">
    <property type="component" value="Unassembled WGS sequence"/>
</dbReference>
<feature type="compositionally biased region" description="Basic and acidic residues" evidence="7">
    <location>
        <begin position="164"/>
        <end position="173"/>
    </location>
</feature>
<evidence type="ECO:0000313" key="11">
    <source>
        <dbReference type="Proteomes" id="UP000634919"/>
    </source>
</evidence>
<evidence type="ECO:0000256" key="8">
    <source>
        <dbReference type="SAM" id="Phobius"/>
    </source>
</evidence>
<dbReference type="InterPro" id="IPR002323">
    <property type="entry name" value="Cyt_CIE"/>
</dbReference>
<dbReference type="RefSeq" id="WP_191722159.1">
    <property type="nucleotide sequence ID" value="NZ_JACSQK010000002.1"/>
</dbReference>
<dbReference type="InterPro" id="IPR036909">
    <property type="entry name" value="Cyt_c-like_dom_sf"/>
</dbReference>
<evidence type="ECO:0000256" key="7">
    <source>
        <dbReference type="SAM" id="MobiDB-lite"/>
    </source>
</evidence>